<feature type="transmembrane region" description="Helical" evidence="1">
    <location>
        <begin position="107"/>
        <end position="127"/>
    </location>
</feature>
<keyword evidence="1" id="KW-0472">Membrane</keyword>
<proteinExistence type="predicted"/>
<keyword evidence="1" id="KW-0812">Transmembrane</keyword>
<organism evidence="2">
    <name type="scientific">Sphingomonas psychrotolerans</name>
    <dbReference type="NCBI Taxonomy" id="1327635"/>
    <lineage>
        <taxon>Bacteria</taxon>
        <taxon>Pseudomonadati</taxon>
        <taxon>Pseudomonadota</taxon>
        <taxon>Alphaproteobacteria</taxon>
        <taxon>Sphingomonadales</taxon>
        <taxon>Sphingomonadaceae</taxon>
        <taxon>Sphingomonas</taxon>
    </lineage>
</organism>
<keyword evidence="1" id="KW-1133">Transmembrane helix</keyword>
<accession>A0ABU3N9E5</accession>
<gene>
    <name evidence="2" type="ORF">MZO42_20075</name>
</gene>
<evidence type="ECO:0000313" key="2">
    <source>
        <dbReference type="EMBL" id="MDT8761003.1"/>
    </source>
</evidence>
<comment type="caution">
    <text evidence="2">The sequence shown here is derived from an EMBL/GenBank/DDBJ whole genome shotgun (WGS) entry which is preliminary data.</text>
</comment>
<reference evidence="2" key="1">
    <citation type="submission" date="2022-04" db="EMBL/GenBank/DDBJ databases">
        <title>Tomato heritable bacteria conferring resistance against bacterial wilt.</title>
        <authorList>
            <person name="Yin J."/>
        </authorList>
    </citation>
    <scope>NUCLEOTIDE SEQUENCE</scope>
    <source>
        <strain evidence="2">Cra20</strain>
    </source>
</reference>
<sequence length="143" mass="16257">MVWLTRGVLLVLALLLATQLINGLRAWRDEAVAASWIDALKGKRECFGDLTLSEAERLEHLTTVATPKLSFEDRWRVDCYLRDVDRRRTVDRAEWALIDARTKIKNALIYGTVTLVVTAILVMLGWISRNKAAKRESSSRSTD</sequence>
<evidence type="ECO:0000256" key="1">
    <source>
        <dbReference type="SAM" id="Phobius"/>
    </source>
</evidence>
<protein>
    <recommendedName>
        <fullName evidence="3">Transmembrane protein</fullName>
    </recommendedName>
</protein>
<name>A0ABU3N9E5_9SPHN</name>
<evidence type="ECO:0008006" key="3">
    <source>
        <dbReference type="Google" id="ProtNLM"/>
    </source>
</evidence>
<dbReference type="EMBL" id="JALMLT010000006">
    <property type="protein sequence ID" value="MDT8761003.1"/>
    <property type="molecule type" value="Genomic_DNA"/>
</dbReference>